<organism evidence="1 2">
    <name type="scientific">Priestia megaterium (strain ATCC 14581 / DSM 32 / CCUG 1817 / JCM 2506 / NBRC 15308 / NCIMB 9376 / NCTC 10342 / NRRL B-14308 / VKM B-512 / Ford 19)</name>
    <name type="common">Bacillus megaterium</name>
    <dbReference type="NCBI Taxonomy" id="1348623"/>
    <lineage>
        <taxon>Bacteria</taxon>
        <taxon>Bacillati</taxon>
        <taxon>Bacillota</taxon>
        <taxon>Bacilli</taxon>
        <taxon>Bacillales</taxon>
        <taxon>Bacillaceae</taxon>
        <taxon>Priestia</taxon>
    </lineage>
</organism>
<dbReference type="AlphaFoldDB" id="A0A0B6AUH0"/>
<sequence>MKDKKHPQHVYEYDFEGEKETSRQLMDSYSSGVIGDAMASVVENPEAKSDNELYE</sequence>
<gene>
    <name evidence="1" type="ORF">BG04_1779</name>
</gene>
<dbReference type="HOGENOM" id="CLU_3022399_0_0_9"/>
<accession>A0A0B6AUH0</accession>
<protein>
    <submittedName>
        <fullName evidence="1">Uncharacterized protein</fullName>
    </submittedName>
</protein>
<dbReference type="GeneID" id="93646240"/>
<evidence type="ECO:0000313" key="1">
    <source>
        <dbReference type="EMBL" id="AJI24797.1"/>
    </source>
</evidence>
<reference evidence="1 2" key="1">
    <citation type="journal article" date="2015" name="Genome Announc.">
        <title>Complete genome sequences for 35 biothreat assay-relevant bacillus species.</title>
        <authorList>
            <person name="Johnson S.L."/>
            <person name="Daligault H.E."/>
            <person name="Davenport K.W."/>
            <person name="Jaissle J."/>
            <person name="Frey K.G."/>
            <person name="Ladner J.T."/>
            <person name="Broomall S.M."/>
            <person name="Bishop-Lilly K.A."/>
            <person name="Bruce D.C."/>
            <person name="Gibbons H.S."/>
            <person name="Coyne S.R."/>
            <person name="Lo C.C."/>
            <person name="Meincke L."/>
            <person name="Munk A.C."/>
            <person name="Koroleva G.I."/>
            <person name="Rosenzweig C.N."/>
            <person name="Palacios G.F."/>
            <person name="Redden C.L."/>
            <person name="Minogue T.D."/>
            <person name="Chain P.S."/>
        </authorList>
    </citation>
    <scope>NUCLEOTIDE SEQUENCE [LARGE SCALE GENOMIC DNA]</scope>
    <source>
        <strain evidence="2">ATCC 14581 / DSM 32 / JCM 2506 / NBRC 15308 / NCIMB 9376 / NCTC 10342 / NRRL B-14308 / VKM B-512</strain>
    </source>
</reference>
<dbReference type="KEGG" id="bmeg:BG04_1779"/>
<proteinExistence type="predicted"/>
<name>A0A0B6AUH0_PRIM2</name>
<evidence type="ECO:0000313" key="2">
    <source>
        <dbReference type="Proteomes" id="UP000031829"/>
    </source>
</evidence>
<dbReference type="RefSeq" id="WP_165573745.1">
    <property type="nucleotide sequence ID" value="NZ_BCVB01000008.1"/>
</dbReference>
<dbReference type="EMBL" id="CP009920">
    <property type="protein sequence ID" value="AJI24797.1"/>
    <property type="molecule type" value="Genomic_DNA"/>
</dbReference>
<dbReference type="Proteomes" id="UP000031829">
    <property type="component" value="Chromosome"/>
</dbReference>